<sequence>MFMAYLVIGTFWYCALGWSYLVDALGLDFDYQWPYRVPALVYIITYMLSVVMCLAVFTMLAWHLWSIAQGESSVENHDHEHYRKVAASRGETFVNSYDLGKWNNLNLFFNIGPDG</sequence>
<dbReference type="GO" id="GO:0016409">
    <property type="term" value="F:palmitoyltransferase activity"/>
    <property type="evidence" value="ECO:0007669"/>
    <property type="project" value="InterPro"/>
</dbReference>
<name>A0A4Y9ZIT2_9AGAM</name>
<proteinExistence type="predicted"/>
<gene>
    <name evidence="2" type="ORF">EWM64_g9943</name>
</gene>
<dbReference type="AlphaFoldDB" id="A0A4Y9ZIT2"/>
<keyword evidence="1" id="KW-0472">Membrane</keyword>
<evidence type="ECO:0000313" key="2">
    <source>
        <dbReference type="EMBL" id="TFY74070.1"/>
    </source>
</evidence>
<organism evidence="2 3">
    <name type="scientific">Hericium alpestre</name>
    <dbReference type="NCBI Taxonomy" id="135208"/>
    <lineage>
        <taxon>Eukaryota</taxon>
        <taxon>Fungi</taxon>
        <taxon>Dikarya</taxon>
        <taxon>Basidiomycota</taxon>
        <taxon>Agaricomycotina</taxon>
        <taxon>Agaricomycetes</taxon>
        <taxon>Russulales</taxon>
        <taxon>Hericiaceae</taxon>
        <taxon>Hericium</taxon>
    </lineage>
</organism>
<keyword evidence="3" id="KW-1185">Reference proteome</keyword>
<dbReference type="OrthoDB" id="9909019at2759"/>
<reference evidence="2 3" key="1">
    <citation type="submission" date="2019-02" db="EMBL/GenBank/DDBJ databases">
        <title>Genome sequencing of the rare red list fungi Hericium alpestre (H. flagellum).</title>
        <authorList>
            <person name="Buettner E."/>
            <person name="Kellner H."/>
        </authorList>
    </citation>
    <scope>NUCLEOTIDE SEQUENCE [LARGE SCALE GENOMIC DNA]</scope>
    <source>
        <strain evidence="2 3">DSM 108284</strain>
    </source>
</reference>
<dbReference type="PANTHER" id="PTHR12246">
    <property type="entry name" value="PALMITOYLTRANSFERASE ZDHHC16"/>
    <property type="match status" value="1"/>
</dbReference>
<evidence type="ECO:0000313" key="3">
    <source>
        <dbReference type="Proteomes" id="UP000298061"/>
    </source>
</evidence>
<keyword evidence="1" id="KW-1133">Transmembrane helix</keyword>
<evidence type="ECO:0000256" key="1">
    <source>
        <dbReference type="SAM" id="Phobius"/>
    </source>
</evidence>
<feature type="transmembrane region" description="Helical" evidence="1">
    <location>
        <begin position="40"/>
        <end position="62"/>
    </location>
</feature>
<keyword evidence="1" id="KW-0812">Transmembrane</keyword>
<comment type="caution">
    <text evidence="2">The sequence shown here is derived from an EMBL/GenBank/DDBJ whole genome shotgun (WGS) entry which is preliminary data.</text>
</comment>
<dbReference type="InterPro" id="IPR039859">
    <property type="entry name" value="PFA4/ZDH16/20/ERF2-like"/>
</dbReference>
<dbReference type="STRING" id="135208.A0A4Y9ZIT2"/>
<dbReference type="EMBL" id="SFCI01002324">
    <property type="protein sequence ID" value="TFY74070.1"/>
    <property type="molecule type" value="Genomic_DNA"/>
</dbReference>
<accession>A0A4Y9ZIT2</accession>
<dbReference type="Proteomes" id="UP000298061">
    <property type="component" value="Unassembled WGS sequence"/>
</dbReference>
<evidence type="ECO:0008006" key="4">
    <source>
        <dbReference type="Google" id="ProtNLM"/>
    </source>
</evidence>
<protein>
    <recommendedName>
        <fullName evidence="4">Protein S-acyltransferase</fullName>
    </recommendedName>
</protein>